<protein>
    <submittedName>
        <fullName evidence="1">Uncharacterized protein</fullName>
    </submittedName>
</protein>
<accession>A0A1X6MLW4</accession>
<dbReference type="AlphaFoldDB" id="A0A1X6MLW4"/>
<dbReference type="RefSeq" id="XP_024334149.1">
    <property type="nucleotide sequence ID" value="XM_024487114.1"/>
</dbReference>
<reference evidence="1 2" key="1">
    <citation type="submission" date="2017-04" db="EMBL/GenBank/DDBJ databases">
        <title>Genome Sequence of the Model Brown-Rot Fungus Postia placenta SB12.</title>
        <authorList>
            <consortium name="DOE Joint Genome Institute"/>
            <person name="Gaskell J."/>
            <person name="Kersten P."/>
            <person name="Larrondo L.F."/>
            <person name="Canessa P."/>
            <person name="Martinez D."/>
            <person name="Hibbett D."/>
            <person name="Schmoll M."/>
            <person name="Kubicek C.P."/>
            <person name="Martinez A.T."/>
            <person name="Yadav J."/>
            <person name="Master E."/>
            <person name="Magnuson J.K."/>
            <person name="James T."/>
            <person name="Yaver D."/>
            <person name="Berka R."/>
            <person name="Labutti K."/>
            <person name="Lipzen A."/>
            <person name="Aerts A."/>
            <person name="Barry K."/>
            <person name="Henrissat B."/>
            <person name="Blanchette R."/>
            <person name="Grigoriev I."/>
            <person name="Cullen D."/>
        </authorList>
    </citation>
    <scope>NUCLEOTIDE SEQUENCE [LARGE SCALE GENOMIC DNA]</scope>
    <source>
        <strain evidence="1 2">MAD-698-R-SB12</strain>
    </source>
</reference>
<dbReference type="GeneID" id="36332063"/>
<name>A0A1X6MLW4_9APHY</name>
<feature type="non-terminal residue" evidence="1">
    <location>
        <position position="1"/>
    </location>
</feature>
<proteinExistence type="predicted"/>
<dbReference type="EMBL" id="KZ110608">
    <property type="protein sequence ID" value="OSX57355.1"/>
    <property type="molecule type" value="Genomic_DNA"/>
</dbReference>
<gene>
    <name evidence="1" type="ORF">POSPLADRAFT_1156898</name>
</gene>
<evidence type="ECO:0000313" key="1">
    <source>
        <dbReference type="EMBL" id="OSX57355.1"/>
    </source>
</evidence>
<sequence length="114" mass="12579">LSIETVCRRHRDVNCRPASEEALIHALNRPEVVHSSILLLRLVTCGIWLTRRCPHYGERAEPALSIRIGNRGVQILSLGARSFTCGAPACFEYICVGFLTSAVAIHAPYVNPIL</sequence>
<dbReference type="OrthoDB" id="10294990at2759"/>
<dbReference type="Proteomes" id="UP000194127">
    <property type="component" value="Unassembled WGS sequence"/>
</dbReference>
<organism evidence="1 2">
    <name type="scientific">Postia placenta MAD-698-R-SB12</name>
    <dbReference type="NCBI Taxonomy" id="670580"/>
    <lineage>
        <taxon>Eukaryota</taxon>
        <taxon>Fungi</taxon>
        <taxon>Dikarya</taxon>
        <taxon>Basidiomycota</taxon>
        <taxon>Agaricomycotina</taxon>
        <taxon>Agaricomycetes</taxon>
        <taxon>Polyporales</taxon>
        <taxon>Adustoporiaceae</taxon>
        <taxon>Rhodonia</taxon>
    </lineage>
</organism>
<keyword evidence="2" id="KW-1185">Reference proteome</keyword>
<evidence type="ECO:0000313" key="2">
    <source>
        <dbReference type="Proteomes" id="UP000194127"/>
    </source>
</evidence>